<sequence length="280" mass="30616">MVLIIMSLDVIKFGRCSVARNGGMTVAAFMQQQVPRHAICNGIGRVQRAANVKLSLTNARSNDGDDGSGTGTHAAMHTRSNPLSNPLCINEEARRGTSIRRQDESMSRRRSMLVAPLALAGMMTVSSWSTPQSANAAMKNTQTVFKVGTQLTLPEAKDRFREGRKSMQYLLDNYDEVCEGGGDNVRRYLGTVGTSSGMFGISKVMKTLMEEADDIVEYTETMAEIEKCVQQADGSAYMAIFVTTSTSYTPPAKYFGDAKIEIKRGIKAMDDLAKLINLEL</sequence>
<protein>
    <submittedName>
        <fullName evidence="2">Uncharacterized protein</fullName>
    </submittedName>
</protein>
<evidence type="ECO:0000313" key="2">
    <source>
        <dbReference type="EMBL" id="CAD8342340.1"/>
    </source>
</evidence>
<evidence type="ECO:0000256" key="1">
    <source>
        <dbReference type="SAM" id="MobiDB-lite"/>
    </source>
</evidence>
<name>A0A7R9ZSG4_9STRA</name>
<gene>
    <name evidence="2" type="ORF">CAUS1442_LOCUS14475</name>
</gene>
<feature type="region of interest" description="Disordered" evidence="1">
    <location>
        <begin position="58"/>
        <end position="107"/>
    </location>
</feature>
<dbReference type="EMBL" id="HBEF01023392">
    <property type="protein sequence ID" value="CAD8342340.1"/>
    <property type="molecule type" value="Transcribed_RNA"/>
</dbReference>
<reference evidence="2" key="1">
    <citation type="submission" date="2021-01" db="EMBL/GenBank/DDBJ databases">
        <authorList>
            <person name="Corre E."/>
            <person name="Pelletier E."/>
            <person name="Niang G."/>
            <person name="Scheremetjew M."/>
            <person name="Finn R."/>
            <person name="Kale V."/>
            <person name="Holt S."/>
            <person name="Cochrane G."/>
            <person name="Meng A."/>
            <person name="Brown T."/>
            <person name="Cohen L."/>
        </authorList>
    </citation>
    <scope>NUCLEOTIDE SEQUENCE</scope>
    <source>
        <strain evidence="2">CCMP3328</strain>
    </source>
</reference>
<organism evidence="2">
    <name type="scientific">Craspedostauros australis</name>
    <dbReference type="NCBI Taxonomy" id="1486917"/>
    <lineage>
        <taxon>Eukaryota</taxon>
        <taxon>Sar</taxon>
        <taxon>Stramenopiles</taxon>
        <taxon>Ochrophyta</taxon>
        <taxon>Bacillariophyta</taxon>
        <taxon>Bacillariophyceae</taxon>
        <taxon>Bacillariophycidae</taxon>
        <taxon>Naviculales</taxon>
        <taxon>Naviculaceae</taxon>
        <taxon>Craspedostauros</taxon>
    </lineage>
</organism>
<dbReference type="AlphaFoldDB" id="A0A7R9ZSG4"/>
<accession>A0A7R9ZSG4</accession>
<proteinExistence type="predicted"/>
<feature type="compositionally biased region" description="Basic and acidic residues" evidence="1">
    <location>
        <begin position="91"/>
        <end position="107"/>
    </location>
</feature>